<gene>
    <name evidence="1" type="ordered locus">Calkr_2391</name>
</gene>
<dbReference type="EMBL" id="CP002326">
    <property type="protein sequence ID" value="ADQ41832.1"/>
    <property type="molecule type" value="Genomic_DNA"/>
</dbReference>
<dbReference type="KEGG" id="cki:Calkr_2391"/>
<keyword evidence="2" id="KW-1185">Reference proteome</keyword>
<dbReference type="AlphaFoldDB" id="E4S7E9"/>
<proteinExistence type="predicted"/>
<evidence type="ECO:0000313" key="1">
    <source>
        <dbReference type="EMBL" id="ADQ41832.1"/>
    </source>
</evidence>
<protein>
    <submittedName>
        <fullName evidence="1">Uncharacterized protein</fullName>
    </submittedName>
</protein>
<dbReference type="HOGENOM" id="CLU_3325796_0_0_9"/>
<organism evidence="1 2">
    <name type="scientific">Caldicellulosiruptor acetigenus (strain ATCC 700853 / DSM 12137 / I77R1B)</name>
    <name type="common">Caldicellulosiruptor kristjanssonii</name>
    <dbReference type="NCBI Taxonomy" id="632335"/>
    <lineage>
        <taxon>Bacteria</taxon>
        <taxon>Bacillati</taxon>
        <taxon>Bacillota</taxon>
        <taxon>Bacillota incertae sedis</taxon>
        <taxon>Caldicellulosiruptorales</taxon>
        <taxon>Caldicellulosiruptoraceae</taxon>
        <taxon>Caldicellulosiruptor</taxon>
    </lineage>
</organism>
<reference evidence="1 2" key="2">
    <citation type="journal article" date="2011" name="J. Bacteriol.">
        <title>Complete genome sequences for the anaerobic, extremely thermophilic plant biomass-degrading bacteria Caldicellulosiruptor hydrothermalis, Caldicellulosiruptor kristjanssonii, Caldicellulosiruptor kronotskyensis, Caldicellulosiruptor owensenis, and Caldicellulosiruptor lactoaceticus.</title>
        <authorList>
            <person name="Blumer-Schuette S.E."/>
            <person name="Ozdemir I."/>
            <person name="Mistry D."/>
            <person name="Lucas S."/>
            <person name="Lapidus A."/>
            <person name="Cheng J.F."/>
            <person name="Goodwin L.A."/>
            <person name="Pitluck S."/>
            <person name="Land M.L."/>
            <person name="Hauser L.J."/>
            <person name="Woyke T."/>
            <person name="Mikhailova N."/>
            <person name="Pati A."/>
            <person name="Kyrpides N.C."/>
            <person name="Ivanova N."/>
            <person name="Detter J.C."/>
            <person name="Walston-Davenport K."/>
            <person name="Han S."/>
            <person name="Adams M.W."/>
            <person name="Kelly R.M."/>
        </authorList>
    </citation>
    <scope>NUCLEOTIDE SEQUENCE [LARGE SCALE GENOMIC DNA]</scope>
    <source>
        <strain evidence="2">ATCC 700853 / DSM 12137 / I77R1B</strain>
    </source>
</reference>
<sequence length="38" mass="4024">MIIKKQNKNKQGCIKIGVLGACATVGVIAEKNGINVRL</sequence>
<evidence type="ECO:0000313" key="2">
    <source>
        <dbReference type="Proteomes" id="UP000009256"/>
    </source>
</evidence>
<reference key="1">
    <citation type="submission" date="2010-11" db="EMBL/GenBank/DDBJ databases">
        <title>Complete sequence of chromosome of Caldicellulosiruptor kristjanssonii 177R1B.</title>
        <authorList>
            <consortium name="US DOE Joint Genome Institute"/>
            <person name="Lucas S."/>
            <person name="Copeland A."/>
            <person name="Lapidus A."/>
            <person name="Cheng J.-F."/>
            <person name="Bruce D."/>
            <person name="Goodwin L."/>
            <person name="Pitluck S."/>
            <person name="Davenport K."/>
            <person name="Detter J.C."/>
            <person name="Han C."/>
            <person name="Tapia R."/>
            <person name="Land M."/>
            <person name="Hauser L."/>
            <person name="Jeffries C."/>
            <person name="Kyrpides N."/>
            <person name="Ivanova N."/>
            <person name="Mikhailova N."/>
            <person name="Blumer-Schuette S.E."/>
            <person name="Kelly R.M."/>
            <person name="Woyke T."/>
        </authorList>
    </citation>
    <scope>NUCLEOTIDE SEQUENCE</scope>
    <source>
        <strain>177R1B</strain>
    </source>
</reference>
<dbReference type="Proteomes" id="UP000009256">
    <property type="component" value="Chromosome"/>
</dbReference>
<accession>E4S7E9</accession>
<name>E4S7E9_CALA7</name>